<sequence length="179" mass="19386">MQWSRYVEFEEYSGLVPPSSSTRRPTPNPNPGHIHIHPSAGGILTTGPAQPAQLHITTAARVPPLGPEDAPQRTISVHHHLSPSMDGIMTRPNTSGHQPARQQGLKPAGHANNRQVGETKYHQPSLGQAASQDPEPVMTWMMTNPAPEPEPAPAPADRDPKGQEKPRHAPIKHLSNSTQ</sequence>
<protein>
    <submittedName>
        <fullName evidence="2">Uncharacterized protein</fullName>
    </submittedName>
</protein>
<accession>A0A8H6MN81</accession>
<feature type="compositionally biased region" description="Basic and acidic residues" evidence="1">
    <location>
        <begin position="156"/>
        <end position="167"/>
    </location>
</feature>
<evidence type="ECO:0000313" key="3">
    <source>
        <dbReference type="Proteomes" id="UP000652219"/>
    </source>
</evidence>
<evidence type="ECO:0000256" key="1">
    <source>
        <dbReference type="SAM" id="MobiDB-lite"/>
    </source>
</evidence>
<dbReference type="Proteomes" id="UP000652219">
    <property type="component" value="Unassembled WGS sequence"/>
</dbReference>
<proteinExistence type="predicted"/>
<comment type="caution">
    <text evidence="2">The sequence shown here is derived from an EMBL/GenBank/DDBJ whole genome shotgun (WGS) entry which is preliminary data.</text>
</comment>
<feature type="region of interest" description="Disordered" evidence="1">
    <location>
        <begin position="82"/>
        <end position="179"/>
    </location>
</feature>
<dbReference type="EMBL" id="WIGN01000251">
    <property type="protein sequence ID" value="KAF6803027.1"/>
    <property type="molecule type" value="Genomic_DNA"/>
</dbReference>
<name>A0A8H6MN81_9PEZI</name>
<evidence type="ECO:0000313" key="2">
    <source>
        <dbReference type="EMBL" id="KAF6803027.1"/>
    </source>
</evidence>
<dbReference type="AlphaFoldDB" id="A0A8H6MN81"/>
<feature type="compositionally biased region" description="Polar residues" evidence="1">
    <location>
        <begin position="91"/>
        <end position="101"/>
    </location>
</feature>
<gene>
    <name evidence="2" type="ORF">CSOJ01_11196</name>
</gene>
<keyword evidence="3" id="KW-1185">Reference proteome</keyword>
<reference evidence="2 3" key="1">
    <citation type="journal article" date="2020" name="Phytopathology">
        <title>Genome Sequence Resources of Colletotrichum truncatum, C. plurivorum, C. musicola, and C. sojae: Four Species Pathogenic to Soybean (Glycine max).</title>
        <authorList>
            <person name="Rogerio F."/>
            <person name="Boufleur T.R."/>
            <person name="Ciampi-Guillardi M."/>
            <person name="Sukno S.A."/>
            <person name="Thon M.R."/>
            <person name="Massola Junior N.S."/>
            <person name="Baroncelli R."/>
        </authorList>
    </citation>
    <scope>NUCLEOTIDE SEQUENCE [LARGE SCALE GENOMIC DNA]</scope>
    <source>
        <strain evidence="2 3">LFN0009</strain>
    </source>
</reference>
<organism evidence="2 3">
    <name type="scientific">Colletotrichum sojae</name>
    <dbReference type="NCBI Taxonomy" id="2175907"/>
    <lineage>
        <taxon>Eukaryota</taxon>
        <taxon>Fungi</taxon>
        <taxon>Dikarya</taxon>
        <taxon>Ascomycota</taxon>
        <taxon>Pezizomycotina</taxon>
        <taxon>Sordariomycetes</taxon>
        <taxon>Hypocreomycetidae</taxon>
        <taxon>Glomerellales</taxon>
        <taxon>Glomerellaceae</taxon>
        <taxon>Colletotrichum</taxon>
        <taxon>Colletotrichum orchidearum species complex</taxon>
    </lineage>
</organism>
<feature type="region of interest" description="Disordered" evidence="1">
    <location>
        <begin position="1"/>
        <end position="48"/>
    </location>
</feature>